<organism evidence="2 3">
    <name type="scientific">Nesidiocoris tenuis</name>
    <dbReference type="NCBI Taxonomy" id="355587"/>
    <lineage>
        <taxon>Eukaryota</taxon>
        <taxon>Metazoa</taxon>
        <taxon>Ecdysozoa</taxon>
        <taxon>Arthropoda</taxon>
        <taxon>Hexapoda</taxon>
        <taxon>Insecta</taxon>
        <taxon>Pterygota</taxon>
        <taxon>Neoptera</taxon>
        <taxon>Paraneoptera</taxon>
        <taxon>Hemiptera</taxon>
        <taxon>Heteroptera</taxon>
        <taxon>Panheteroptera</taxon>
        <taxon>Cimicomorpha</taxon>
        <taxon>Miridae</taxon>
        <taxon>Dicyphina</taxon>
        <taxon>Nesidiocoris</taxon>
    </lineage>
</organism>
<name>A0A6H5HCJ8_9HEMI</name>
<evidence type="ECO:0000313" key="2">
    <source>
        <dbReference type="EMBL" id="CAB0014912.1"/>
    </source>
</evidence>
<feature type="compositionally biased region" description="Low complexity" evidence="1">
    <location>
        <begin position="229"/>
        <end position="240"/>
    </location>
</feature>
<dbReference type="Proteomes" id="UP000479000">
    <property type="component" value="Unassembled WGS sequence"/>
</dbReference>
<dbReference type="AlphaFoldDB" id="A0A6H5HCJ8"/>
<evidence type="ECO:0000256" key="1">
    <source>
        <dbReference type="SAM" id="MobiDB-lite"/>
    </source>
</evidence>
<proteinExistence type="predicted"/>
<dbReference type="EMBL" id="CADCXU010028243">
    <property type="protein sequence ID" value="CAB0014912.1"/>
    <property type="molecule type" value="Genomic_DNA"/>
</dbReference>
<feature type="region of interest" description="Disordered" evidence="1">
    <location>
        <begin position="205"/>
        <end position="256"/>
    </location>
</feature>
<gene>
    <name evidence="2" type="ORF">NTEN_LOCUS19313</name>
</gene>
<protein>
    <submittedName>
        <fullName evidence="2">Uncharacterized protein</fullName>
    </submittedName>
</protein>
<evidence type="ECO:0000313" key="3">
    <source>
        <dbReference type="Proteomes" id="UP000479000"/>
    </source>
</evidence>
<reference evidence="2 3" key="1">
    <citation type="submission" date="2020-02" db="EMBL/GenBank/DDBJ databases">
        <authorList>
            <person name="Ferguson B K."/>
        </authorList>
    </citation>
    <scope>NUCLEOTIDE SEQUENCE [LARGE SCALE GENOMIC DNA]</scope>
</reference>
<keyword evidence="3" id="KW-1185">Reference proteome</keyword>
<accession>A0A6H5HCJ8</accession>
<sequence length="295" mass="32261">MEKLIKNRCKLGAGELRVGGEARKQLKRVDYKKQTLGGQGVKYGSRAVTIKKEISRDAKRRGAEEDPHSDVGVIYLSNAGGVICSERSYPYVPWWRRIVNSSCYLTIILKLKSEVTVGKLLNFPIDKPSSRSAHWIRRQLLPECAFDFVSKSKLFQKVLGSSGLPYGGGIRFSIFEDSGRHGPRVVVDPGNWSFRMLEKQIEDPSRRGNVQCDNRKIGKCRGPGGGSAPLGALPAAAPGTKSPPPTGAGSGGQSSAGNGAALPANFEASLCRLISYCARSRHLMPRVWNFRFITQ</sequence>